<dbReference type="InterPro" id="IPR029016">
    <property type="entry name" value="GAF-like_dom_sf"/>
</dbReference>
<dbReference type="SMART" id="SM00387">
    <property type="entry name" value="HATPase_c"/>
    <property type="match status" value="1"/>
</dbReference>
<dbReference type="InterPro" id="IPR035965">
    <property type="entry name" value="PAS-like_dom_sf"/>
</dbReference>
<dbReference type="Pfam" id="PF02518">
    <property type="entry name" value="HATPase_c"/>
    <property type="match status" value="1"/>
</dbReference>
<evidence type="ECO:0000313" key="9">
    <source>
        <dbReference type="EMBL" id="OGG43146.1"/>
    </source>
</evidence>
<dbReference type="PROSITE" id="PS50109">
    <property type="entry name" value="HIS_KIN"/>
    <property type="match status" value="1"/>
</dbReference>
<name>A0A1F6C1R3_9BACT</name>
<dbReference type="STRING" id="1798473.A3G50_01855"/>
<evidence type="ECO:0000313" key="10">
    <source>
        <dbReference type="Proteomes" id="UP000176633"/>
    </source>
</evidence>
<evidence type="ECO:0000259" key="8">
    <source>
        <dbReference type="PROSITE" id="PS50109"/>
    </source>
</evidence>
<evidence type="ECO:0000256" key="5">
    <source>
        <dbReference type="ARBA" id="ARBA00022777"/>
    </source>
</evidence>
<dbReference type="Gene3D" id="1.10.287.130">
    <property type="match status" value="1"/>
</dbReference>
<feature type="domain" description="Histidine kinase" evidence="8">
    <location>
        <begin position="362"/>
        <end position="585"/>
    </location>
</feature>
<dbReference type="SUPFAM" id="SSF55785">
    <property type="entry name" value="PYP-like sensor domain (PAS domain)"/>
    <property type="match status" value="1"/>
</dbReference>
<dbReference type="SUPFAM" id="SSF55781">
    <property type="entry name" value="GAF domain-like"/>
    <property type="match status" value="1"/>
</dbReference>
<dbReference type="AlphaFoldDB" id="A0A1F6C1R3"/>
<evidence type="ECO:0000256" key="6">
    <source>
        <dbReference type="ARBA" id="ARBA00023012"/>
    </source>
</evidence>
<dbReference type="SMART" id="SM00388">
    <property type="entry name" value="HisKA"/>
    <property type="match status" value="1"/>
</dbReference>
<dbReference type="PRINTS" id="PR00344">
    <property type="entry name" value="BCTRLSENSOR"/>
</dbReference>
<comment type="caution">
    <text evidence="9">The sequence shown here is derived from an EMBL/GenBank/DDBJ whole genome shotgun (WGS) entry which is preliminary data.</text>
</comment>
<gene>
    <name evidence="9" type="ORF">A3G50_01855</name>
</gene>
<organism evidence="9 10">
    <name type="scientific">Candidatus Jorgensenbacteria bacterium RIFCSPLOWO2_12_FULL_42_11</name>
    <dbReference type="NCBI Taxonomy" id="1798473"/>
    <lineage>
        <taxon>Bacteria</taxon>
        <taxon>Candidatus Joergenseniibacteriota</taxon>
    </lineage>
</organism>
<dbReference type="EMBL" id="MFKM01000024">
    <property type="protein sequence ID" value="OGG43146.1"/>
    <property type="molecule type" value="Genomic_DNA"/>
</dbReference>
<dbReference type="PANTHER" id="PTHR43711:SF1">
    <property type="entry name" value="HISTIDINE KINASE 1"/>
    <property type="match status" value="1"/>
</dbReference>
<keyword evidence="4" id="KW-0808">Transferase</keyword>
<evidence type="ECO:0000256" key="4">
    <source>
        <dbReference type="ARBA" id="ARBA00022679"/>
    </source>
</evidence>
<dbReference type="EC" id="2.7.13.3" evidence="2"/>
<dbReference type="Gene3D" id="3.30.565.10">
    <property type="entry name" value="Histidine kinase-like ATPase, C-terminal domain"/>
    <property type="match status" value="1"/>
</dbReference>
<keyword evidence="5" id="KW-0418">Kinase</keyword>
<dbReference type="InterPro" id="IPR004358">
    <property type="entry name" value="Sig_transdc_His_kin-like_C"/>
</dbReference>
<dbReference type="SUPFAM" id="SSF47384">
    <property type="entry name" value="Homodimeric domain of signal transducing histidine kinase"/>
    <property type="match status" value="1"/>
</dbReference>
<reference evidence="9 10" key="1">
    <citation type="journal article" date="2016" name="Nat. Commun.">
        <title>Thousands of microbial genomes shed light on interconnected biogeochemical processes in an aquifer system.</title>
        <authorList>
            <person name="Anantharaman K."/>
            <person name="Brown C.T."/>
            <person name="Hug L.A."/>
            <person name="Sharon I."/>
            <person name="Castelle C.J."/>
            <person name="Probst A.J."/>
            <person name="Thomas B.C."/>
            <person name="Singh A."/>
            <person name="Wilkins M.J."/>
            <person name="Karaoz U."/>
            <person name="Brodie E.L."/>
            <person name="Williams K.H."/>
            <person name="Hubbard S.S."/>
            <person name="Banfield J.F."/>
        </authorList>
    </citation>
    <scope>NUCLEOTIDE SEQUENCE [LARGE SCALE GENOMIC DNA]</scope>
</reference>
<feature type="coiled-coil region" evidence="7">
    <location>
        <begin position="180"/>
        <end position="239"/>
    </location>
</feature>
<dbReference type="SUPFAM" id="SSF55874">
    <property type="entry name" value="ATPase domain of HSP90 chaperone/DNA topoisomerase II/histidine kinase"/>
    <property type="match status" value="1"/>
</dbReference>
<accession>A0A1F6C1R3</accession>
<protein>
    <recommendedName>
        <fullName evidence="2">histidine kinase</fullName>
        <ecNumber evidence="2">2.7.13.3</ecNumber>
    </recommendedName>
</protein>
<dbReference type="CDD" id="cd00082">
    <property type="entry name" value="HisKA"/>
    <property type="match status" value="1"/>
</dbReference>
<dbReference type="InterPro" id="IPR003594">
    <property type="entry name" value="HATPase_dom"/>
</dbReference>
<keyword evidence="3" id="KW-0597">Phosphoprotein</keyword>
<keyword evidence="6" id="KW-0902">Two-component regulatory system</keyword>
<evidence type="ECO:0000256" key="3">
    <source>
        <dbReference type="ARBA" id="ARBA00022553"/>
    </source>
</evidence>
<dbReference type="GO" id="GO:0000155">
    <property type="term" value="F:phosphorelay sensor kinase activity"/>
    <property type="evidence" value="ECO:0007669"/>
    <property type="project" value="InterPro"/>
</dbReference>
<proteinExistence type="predicted"/>
<dbReference type="Gene3D" id="3.30.450.40">
    <property type="match status" value="1"/>
</dbReference>
<evidence type="ECO:0000256" key="2">
    <source>
        <dbReference type="ARBA" id="ARBA00012438"/>
    </source>
</evidence>
<dbReference type="PANTHER" id="PTHR43711">
    <property type="entry name" value="TWO-COMPONENT HISTIDINE KINASE"/>
    <property type="match status" value="1"/>
</dbReference>
<sequence>MTVLPLVGEKETGLIMSRLNLIVAITAAIQESSKSEIAFQRALRAIRAYTGWPIGHIYFGKSANDLISSGVWSYSGYEKFSAFRQQALEGKFAPSLSLVDRVLLLRQPLLANLPLAGKGEEAIETVIYAPIIGKDSAVGLMEFFSAKPMEEISSSLANILILAGKQIGRFFEEKEFKNLREKMAEESETLNADLDNFSKALLNILEDARELGKQLVEEKRNVEQKVIERTRELAEEQARLVASINALSFGFVIADIGHRVLLGNKAMMELFGLNDSDEITVDQISKFLGGHFDIKMEAERCLKGGIVCEIKEIIFGKKFLRGIVAPIVMKQDYKEVIGYVLLFENITEAKVIERSREEFFAVASHELRTPLTAIRGNATLIKDFYADKIKNKEIMAMISDIHEASERLIRIVYDFLDASALEQRKIEFKKEQFDIIALIKEVARDLKGMAKAKKLYLNLEKTDVALPMAVADKDRTKQVLFNFISNGINYTQKGGVSIKVEKQDKFLKVYVSDTGIGISSENQALLFRKFQQAGEKMLTRDATKGTGLGLYISKLLVESMAGTIELVKSQPGAGSVFNFTLPIASRFLS</sequence>
<comment type="catalytic activity">
    <reaction evidence="1">
        <text>ATP + protein L-histidine = ADP + protein N-phospho-L-histidine.</text>
        <dbReference type="EC" id="2.7.13.3"/>
    </reaction>
</comment>
<dbReference type="Proteomes" id="UP000176633">
    <property type="component" value="Unassembled WGS sequence"/>
</dbReference>
<evidence type="ECO:0000256" key="1">
    <source>
        <dbReference type="ARBA" id="ARBA00000085"/>
    </source>
</evidence>
<dbReference type="InterPro" id="IPR050736">
    <property type="entry name" value="Sensor_HK_Regulatory"/>
</dbReference>
<dbReference type="InterPro" id="IPR036890">
    <property type="entry name" value="HATPase_C_sf"/>
</dbReference>
<dbReference type="Gene3D" id="3.30.450.20">
    <property type="entry name" value="PAS domain"/>
    <property type="match status" value="1"/>
</dbReference>
<dbReference type="InterPro" id="IPR003661">
    <property type="entry name" value="HisK_dim/P_dom"/>
</dbReference>
<evidence type="ECO:0000256" key="7">
    <source>
        <dbReference type="SAM" id="Coils"/>
    </source>
</evidence>
<dbReference type="InterPro" id="IPR005467">
    <property type="entry name" value="His_kinase_dom"/>
</dbReference>
<dbReference type="InterPro" id="IPR036097">
    <property type="entry name" value="HisK_dim/P_sf"/>
</dbReference>
<dbReference type="Pfam" id="PF00512">
    <property type="entry name" value="HisKA"/>
    <property type="match status" value="1"/>
</dbReference>
<keyword evidence="7" id="KW-0175">Coiled coil</keyword>